<feature type="signal peptide" evidence="3">
    <location>
        <begin position="1"/>
        <end position="25"/>
    </location>
</feature>
<keyword evidence="2" id="KW-0812">Transmembrane</keyword>
<evidence type="ECO:0000256" key="3">
    <source>
        <dbReference type="SAM" id="SignalP"/>
    </source>
</evidence>
<organism evidence="4 5">
    <name type="scientific">Mycena belliarum</name>
    <dbReference type="NCBI Taxonomy" id="1033014"/>
    <lineage>
        <taxon>Eukaryota</taxon>
        <taxon>Fungi</taxon>
        <taxon>Dikarya</taxon>
        <taxon>Basidiomycota</taxon>
        <taxon>Agaricomycotina</taxon>
        <taxon>Agaricomycetes</taxon>
        <taxon>Agaricomycetidae</taxon>
        <taxon>Agaricales</taxon>
        <taxon>Marasmiineae</taxon>
        <taxon>Mycenaceae</taxon>
        <taxon>Mycena</taxon>
    </lineage>
</organism>
<evidence type="ECO:0000256" key="2">
    <source>
        <dbReference type="SAM" id="Phobius"/>
    </source>
</evidence>
<keyword evidence="5" id="KW-1185">Reference proteome</keyword>
<feature type="chain" id="PRO_5042005314" evidence="3">
    <location>
        <begin position="26"/>
        <end position="146"/>
    </location>
</feature>
<protein>
    <submittedName>
        <fullName evidence="4">Uncharacterized protein</fullName>
    </submittedName>
</protein>
<feature type="transmembrane region" description="Helical" evidence="2">
    <location>
        <begin position="82"/>
        <end position="104"/>
    </location>
</feature>
<dbReference type="EMBL" id="JARJCN010000063">
    <property type="protein sequence ID" value="KAJ7078826.1"/>
    <property type="molecule type" value="Genomic_DNA"/>
</dbReference>
<evidence type="ECO:0000313" key="4">
    <source>
        <dbReference type="EMBL" id="KAJ7078826.1"/>
    </source>
</evidence>
<proteinExistence type="predicted"/>
<gene>
    <name evidence="4" type="ORF">B0H15DRAFT_525063</name>
</gene>
<reference evidence="4" key="1">
    <citation type="submission" date="2023-03" db="EMBL/GenBank/DDBJ databases">
        <title>Massive genome expansion in bonnet fungi (Mycena s.s.) driven by repeated elements and novel gene families across ecological guilds.</title>
        <authorList>
            <consortium name="Lawrence Berkeley National Laboratory"/>
            <person name="Harder C.B."/>
            <person name="Miyauchi S."/>
            <person name="Viragh M."/>
            <person name="Kuo A."/>
            <person name="Thoen E."/>
            <person name="Andreopoulos B."/>
            <person name="Lu D."/>
            <person name="Skrede I."/>
            <person name="Drula E."/>
            <person name="Henrissat B."/>
            <person name="Morin E."/>
            <person name="Kohler A."/>
            <person name="Barry K."/>
            <person name="LaButti K."/>
            <person name="Morin E."/>
            <person name="Salamov A."/>
            <person name="Lipzen A."/>
            <person name="Mereny Z."/>
            <person name="Hegedus B."/>
            <person name="Baldrian P."/>
            <person name="Stursova M."/>
            <person name="Weitz H."/>
            <person name="Taylor A."/>
            <person name="Grigoriev I.V."/>
            <person name="Nagy L.G."/>
            <person name="Martin F."/>
            <person name="Kauserud H."/>
        </authorList>
    </citation>
    <scope>NUCLEOTIDE SEQUENCE</scope>
    <source>
        <strain evidence="4">CBHHK173m</strain>
    </source>
</reference>
<keyword evidence="2" id="KW-1133">Transmembrane helix</keyword>
<feature type="region of interest" description="Disordered" evidence="1">
    <location>
        <begin position="24"/>
        <end position="51"/>
    </location>
</feature>
<evidence type="ECO:0000313" key="5">
    <source>
        <dbReference type="Proteomes" id="UP001222325"/>
    </source>
</evidence>
<evidence type="ECO:0000256" key="1">
    <source>
        <dbReference type="SAM" id="MobiDB-lite"/>
    </source>
</evidence>
<dbReference type="Proteomes" id="UP001222325">
    <property type="component" value="Unassembled WGS sequence"/>
</dbReference>
<dbReference type="AlphaFoldDB" id="A0AAD6TVF4"/>
<keyword evidence="2" id="KW-0472">Membrane</keyword>
<name>A0AAD6TVF4_9AGAR</name>
<sequence>MMHRPLAILRILFGVLLAISASVNGKGGGKSSGGKSSSGKSKGGGSTVPVTTTVNSGGTTVCYNENNQIIRCPPNSARKNTIIGAVIGGIVGSILLAFLIYWIYGRITRRIRDERQRKSGVVLPNIASIGKEDYKPLHDQPDDSRT</sequence>
<keyword evidence="3" id="KW-0732">Signal</keyword>
<accession>A0AAD6TVF4</accession>
<comment type="caution">
    <text evidence="4">The sequence shown here is derived from an EMBL/GenBank/DDBJ whole genome shotgun (WGS) entry which is preliminary data.</text>
</comment>